<organism evidence="9 10">
    <name type="scientific">Thermoflavimicrobium daqui</name>
    <dbReference type="NCBI Taxonomy" id="2137476"/>
    <lineage>
        <taxon>Bacteria</taxon>
        <taxon>Bacillati</taxon>
        <taxon>Bacillota</taxon>
        <taxon>Bacilli</taxon>
        <taxon>Bacillales</taxon>
        <taxon>Thermoactinomycetaceae</taxon>
        <taxon>Thermoflavimicrobium</taxon>
    </lineage>
</organism>
<evidence type="ECO:0000313" key="10">
    <source>
        <dbReference type="Proteomes" id="UP000251213"/>
    </source>
</evidence>
<dbReference type="RefSeq" id="WP_113658518.1">
    <property type="nucleotide sequence ID" value="NZ_KZ845665.1"/>
</dbReference>
<comment type="caution">
    <text evidence="9">The sequence shown here is derived from an EMBL/GenBank/DDBJ whole genome shotgun (WGS) entry which is preliminary data.</text>
</comment>
<reference evidence="9 10" key="2">
    <citation type="submission" date="2018-06" db="EMBL/GenBank/DDBJ databases">
        <authorList>
            <person name="Zhirakovskaya E."/>
        </authorList>
    </citation>
    <scope>NUCLEOTIDE SEQUENCE [LARGE SCALE GENOMIC DNA]</scope>
    <source>
        <strain evidence="9 10">FBKL4.011</strain>
    </source>
</reference>
<evidence type="ECO:0000313" key="9">
    <source>
        <dbReference type="EMBL" id="RAL25904.1"/>
    </source>
</evidence>
<evidence type="ECO:0000256" key="2">
    <source>
        <dbReference type="ARBA" id="ARBA00009008"/>
    </source>
</evidence>
<comment type="similarity">
    <text evidence="2">Belongs to the DivIVA family.</text>
</comment>
<accession>A0A364K6I1</accession>
<dbReference type="OrthoDB" id="389699at2"/>
<dbReference type="Pfam" id="PF05103">
    <property type="entry name" value="DivIVA"/>
    <property type="match status" value="1"/>
</dbReference>
<dbReference type="PANTHER" id="PTHR35794">
    <property type="entry name" value="CELL DIVISION PROTEIN DIVIVA"/>
    <property type="match status" value="1"/>
</dbReference>
<keyword evidence="6 8" id="KW-0175">Coiled coil</keyword>
<keyword evidence="10" id="KW-1185">Reference proteome</keyword>
<dbReference type="PIRSF" id="PIRSF029938">
    <property type="entry name" value="UCP029938"/>
    <property type="match status" value="1"/>
</dbReference>
<comment type="subcellular location">
    <subcellularLocation>
        <location evidence="1">Cytoplasm</location>
    </subcellularLocation>
</comment>
<sequence>MRRLTPMDIYNKEFKNAIRGYDVNEVNEFLDVVISNYEDVLEENKRLKEQLKKLEKDQPHVPQNTGRYQVMEKDMSQYDQIIRDILIRIEQIERRIGLYAR</sequence>
<evidence type="ECO:0000256" key="6">
    <source>
        <dbReference type="ARBA" id="ARBA00023054"/>
    </source>
</evidence>
<keyword evidence="5" id="KW-0133">Cell shape</keyword>
<dbReference type="AlphaFoldDB" id="A0A364K6I1"/>
<protein>
    <recommendedName>
        <fullName evidence="11">DivIVA domain-containing protein</fullName>
    </recommendedName>
</protein>
<keyword evidence="4" id="KW-0132">Cell division</keyword>
<dbReference type="NCBIfam" id="TIGR03544">
    <property type="entry name" value="DivI1A_domain"/>
    <property type="match status" value="1"/>
</dbReference>
<keyword evidence="7" id="KW-0131">Cell cycle</keyword>
<evidence type="ECO:0008006" key="11">
    <source>
        <dbReference type="Google" id="ProtNLM"/>
    </source>
</evidence>
<keyword evidence="3" id="KW-0963">Cytoplasm</keyword>
<evidence type="ECO:0000256" key="3">
    <source>
        <dbReference type="ARBA" id="ARBA00022490"/>
    </source>
</evidence>
<evidence type="ECO:0000256" key="5">
    <source>
        <dbReference type="ARBA" id="ARBA00022960"/>
    </source>
</evidence>
<evidence type="ECO:0000256" key="1">
    <source>
        <dbReference type="ARBA" id="ARBA00004496"/>
    </source>
</evidence>
<feature type="coiled-coil region" evidence="8">
    <location>
        <begin position="30"/>
        <end position="57"/>
    </location>
</feature>
<dbReference type="Gene3D" id="6.10.250.660">
    <property type="match status" value="1"/>
</dbReference>
<reference evidence="9 10" key="1">
    <citation type="submission" date="2018-06" db="EMBL/GenBank/DDBJ databases">
        <title>Thermoflavimicrobium daqus sp. nov., a thermophilic microbe isolated from Moutai-flavour Daqu.</title>
        <authorList>
            <person name="Wang X."/>
            <person name="Zhou H."/>
        </authorList>
    </citation>
    <scope>NUCLEOTIDE SEQUENCE [LARGE SCALE GENOMIC DNA]</scope>
    <source>
        <strain evidence="9 10">FBKL4.011</strain>
    </source>
</reference>
<dbReference type="GO" id="GO:0051301">
    <property type="term" value="P:cell division"/>
    <property type="evidence" value="ECO:0007669"/>
    <property type="project" value="UniProtKB-KW"/>
</dbReference>
<dbReference type="InterPro" id="IPR011229">
    <property type="entry name" value="Cell_cycle_GpsB"/>
</dbReference>
<dbReference type="PANTHER" id="PTHR35794:SF2">
    <property type="entry name" value="CELL DIVISION PROTEIN DIVIVA"/>
    <property type="match status" value="1"/>
</dbReference>
<dbReference type="Proteomes" id="UP000251213">
    <property type="component" value="Unassembled WGS sequence"/>
</dbReference>
<dbReference type="EMBL" id="QJKK01000003">
    <property type="protein sequence ID" value="RAL25904.1"/>
    <property type="molecule type" value="Genomic_DNA"/>
</dbReference>
<name>A0A364K6I1_9BACL</name>
<gene>
    <name evidence="9" type="ORF">DL897_07460</name>
</gene>
<dbReference type="GO" id="GO:0008360">
    <property type="term" value="P:regulation of cell shape"/>
    <property type="evidence" value="ECO:0007669"/>
    <property type="project" value="UniProtKB-KW"/>
</dbReference>
<dbReference type="InterPro" id="IPR019933">
    <property type="entry name" value="DivIVA_domain"/>
</dbReference>
<evidence type="ECO:0000256" key="8">
    <source>
        <dbReference type="SAM" id="Coils"/>
    </source>
</evidence>
<proteinExistence type="inferred from homology"/>
<evidence type="ECO:0000256" key="7">
    <source>
        <dbReference type="ARBA" id="ARBA00023306"/>
    </source>
</evidence>
<dbReference type="GO" id="GO:0005737">
    <property type="term" value="C:cytoplasm"/>
    <property type="evidence" value="ECO:0007669"/>
    <property type="project" value="UniProtKB-SubCell"/>
</dbReference>
<evidence type="ECO:0000256" key="4">
    <source>
        <dbReference type="ARBA" id="ARBA00022618"/>
    </source>
</evidence>
<dbReference type="InterPro" id="IPR007793">
    <property type="entry name" value="DivIVA_fam"/>
</dbReference>